<dbReference type="PANTHER" id="PTHR11527">
    <property type="entry name" value="HEAT-SHOCK PROTEIN 20 FAMILY MEMBER"/>
    <property type="match status" value="1"/>
</dbReference>
<dbReference type="SUPFAM" id="SSF49764">
    <property type="entry name" value="HSP20-like chaperones"/>
    <property type="match status" value="1"/>
</dbReference>
<protein>
    <submittedName>
        <fullName evidence="4">Hsp20/alpha crystallin family protein</fullName>
    </submittedName>
</protein>
<evidence type="ECO:0000256" key="2">
    <source>
        <dbReference type="RuleBase" id="RU003616"/>
    </source>
</evidence>
<comment type="caution">
    <text evidence="4">The sequence shown here is derived from an EMBL/GenBank/DDBJ whole genome shotgun (WGS) entry which is preliminary data.</text>
</comment>
<dbReference type="EMBL" id="VCNI01000001">
    <property type="protein sequence ID" value="TMU57206.1"/>
    <property type="molecule type" value="Genomic_DNA"/>
</dbReference>
<evidence type="ECO:0000256" key="1">
    <source>
        <dbReference type="PROSITE-ProRule" id="PRU00285"/>
    </source>
</evidence>
<evidence type="ECO:0000313" key="4">
    <source>
        <dbReference type="EMBL" id="TMU57206.1"/>
    </source>
</evidence>
<dbReference type="InterPro" id="IPR002068">
    <property type="entry name" value="A-crystallin/Hsp20_dom"/>
</dbReference>
<dbReference type="Gene3D" id="2.60.40.790">
    <property type="match status" value="1"/>
</dbReference>
<accession>A0ABY2WRB9</accession>
<dbReference type="PROSITE" id="PS01031">
    <property type="entry name" value="SHSP"/>
    <property type="match status" value="1"/>
</dbReference>
<dbReference type="InterPro" id="IPR008978">
    <property type="entry name" value="HSP20-like_chaperone"/>
</dbReference>
<dbReference type="Proteomes" id="UP000751614">
    <property type="component" value="Unassembled WGS sequence"/>
</dbReference>
<reference evidence="4 5" key="1">
    <citation type="submission" date="2019-05" db="EMBL/GenBank/DDBJ databases">
        <title>Flagellimonas sp. AsT0115, sp. nov., isolated from a marine red algae, Asparagopsis taxiformis.</title>
        <authorList>
            <person name="Kim J."/>
            <person name="Jeong S.E."/>
            <person name="Jeon C.O."/>
        </authorList>
    </citation>
    <scope>NUCLEOTIDE SEQUENCE [LARGE SCALE GENOMIC DNA]</scope>
    <source>
        <strain evidence="4 5">AsT0115</strain>
    </source>
</reference>
<dbReference type="Pfam" id="PF00011">
    <property type="entry name" value="HSP20"/>
    <property type="match status" value="1"/>
</dbReference>
<dbReference type="CDD" id="cd06464">
    <property type="entry name" value="ACD_sHsps-like"/>
    <property type="match status" value="1"/>
</dbReference>
<comment type="similarity">
    <text evidence="1 2">Belongs to the small heat shock protein (HSP20) family.</text>
</comment>
<dbReference type="InterPro" id="IPR031107">
    <property type="entry name" value="Small_HSP"/>
</dbReference>
<evidence type="ECO:0000313" key="5">
    <source>
        <dbReference type="Proteomes" id="UP000751614"/>
    </source>
</evidence>
<evidence type="ECO:0000259" key="3">
    <source>
        <dbReference type="PROSITE" id="PS01031"/>
    </source>
</evidence>
<dbReference type="RefSeq" id="WP_138834456.1">
    <property type="nucleotide sequence ID" value="NZ_VCNI01000001.1"/>
</dbReference>
<feature type="domain" description="SHSP" evidence="3">
    <location>
        <begin position="28"/>
        <end position="141"/>
    </location>
</feature>
<proteinExistence type="inferred from homology"/>
<sequence>MSIVKRNNLFFPSLMNDFLRPDWFGGTENWNSNLPAVNIKDNTEGFELELAVPGGKKEDFKVEVDNDVLTISNEVKSESKKENDNYTRREFAYSSFQRAFTLPETVDGSKIDAKYEDGILRLTLPKKEEALPAPKRLISIG</sequence>
<name>A0ABY2WRB9_9FLAO</name>
<organism evidence="4 5">
    <name type="scientific">Flagellimonas algicola</name>
    <dbReference type="NCBI Taxonomy" id="2583815"/>
    <lineage>
        <taxon>Bacteria</taxon>
        <taxon>Pseudomonadati</taxon>
        <taxon>Bacteroidota</taxon>
        <taxon>Flavobacteriia</taxon>
        <taxon>Flavobacteriales</taxon>
        <taxon>Flavobacteriaceae</taxon>
        <taxon>Flagellimonas</taxon>
    </lineage>
</organism>
<keyword evidence="5" id="KW-1185">Reference proteome</keyword>
<gene>
    <name evidence="4" type="ORF">FGG15_06580</name>
</gene>